<feature type="region of interest" description="Disordered" evidence="10">
    <location>
        <begin position="1"/>
        <end position="22"/>
    </location>
</feature>
<dbReference type="AlphaFoldDB" id="A0A7Y3RJF9"/>
<dbReference type="Gene3D" id="3.50.50.60">
    <property type="entry name" value="FAD/NAD(P)-binding domain"/>
    <property type="match status" value="3"/>
</dbReference>
<evidence type="ECO:0000256" key="1">
    <source>
        <dbReference type="ARBA" id="ARBA00001974"/>
    </source>
</evidence>
<accession>A0A7Y3RJF9</accession>
<keyword evidence="7 9" id="KW-0560">Oxidoreductase</keyword>
<dbReference type="SUPFAM" id="SSF51905">
    <property type="entry name" value="FAD/NAD(P)-binding domain"/>
    <property type="match status" value="1"/>
</dbReference>
<dbReference type="EMBL" id="JABFCX010000002">
    <property type="protein sequence ID" value="NNU15183.1"/>
    <property type="molecule type" value="Genomic_DNA"/>
</dbReference>
<keyword evidence="5 9" id="KW-0125">Carotenoid biosynthesis</keyword>
<dbReference type="InterPro" id="IPR002937">
    <property type="entry name" value="Amino_oxidase"/>
</dbReference>
<dbReference type="PANTHER" id="PTHR43734:SF3">
    <property type="entry name" value="B-CAROTENE KETOLASE"/>
    <property type="match status" value="1"/>
</dbReference>
<evidence type="ECO:0000259" key="11">
    <source>
        <dbReference type="Pfam" id="PF01593"/>
    </source>
</evidence>
<evidence type="ECO:0000256" key="5">
    <source>
        <dbReference type="ARBA" id="ARBA00022746"/>
    </source>
</evidence>
<comment type="similarity">
    <text evidence="3 9">Belongs to the carotenoid/retinoid oxidoreductase family.</text>
</comment>
<sequence length="525" mass="58134">MSEAVRIDGDESAPLSPANDSAKPTACVVGAGFGGLALACRLQSMGFQTTLIEARDKLGGRAYVYEKGEFFFDGGPTVITDPSCLEEVFALSGRKMSDYVELLPVEPMYRLAWEDGKVFDYFQETEKLVKEIEKFNPDDVAGYHKFYNYSEALFKEGYLKLGHVPFLNFWSMIKQAPSLATLQAQRSVAGRVGDFIKDPQLRQAFSFHTLLVGGDPHKTSAIYALIHALERKWGVWFPRGGTGALVRAFGKLFEDLGGKTIIGDAVEEITEVGGKLRTVKTKGGFEQDFDCVASNADIVHTYEKLLGKTPRGRAVTPGLKNKRFSMSLFVAYFATDRKYEDIAHHTICFGPRYKELIAEIFSGPNLPDDFSLYLHRPTATDPGMAPEGHDSWYVLSPVPHLGKASIDWSVEGEKYKQKIYQYLEERYIPDLRKHIVADHFITPESFKKDLVAHHGSAFSLEPVLTQSAFFRTHNRDDEIPNLYFAGAGTHPGAGIPGVVGSAKATARIMAEDFGMGAAYEAMAAE</sequence>
<organism evidence="12 13">
    <name type="scientific">Parvularcula mediterranea</name>
    <dbReference type="NCBI Taxonomy" id="2732508"/>
    <lineage>
        <taxon>Bacteria</taxon>
        <taxon>Pseudomonadati</taxon>
        <taxon>Pseudomonadota</taxon>
        <taxon>Alphaproteobacteria</taxon>
        <taxon>Parvularculales</taxon>
        <taxon>Parvularculaceae</taxon>
        <taxon>Parvularcula</taxon>
    </lineage>
</organism>
<comment type="cofactor">
    <cofactor evidence="1">
        <name>FAD</name>
        <dbReference type="ChEBI" id="CHEBI:57692"/>
    </cofactor>
</comment>
<dbReference type="GO" id="GO:0016117">
    <property type="term" value="P:carotenoid biosynthetic process"/>
    <property type="evidence" value="ECO:0007669"/>
    <property type="project" value="UniProtKB-KW"/>
</dbReference>
<proteinExistence type="inferred from homology"/>
<dbReference type="NCBIfam" id="TIGR02734">
    <property type="entry name" value="crtI_fam"/>
    <property type="match status" value="1"/>
</dbReference>
<evidence type="ECO:0000313" key="13">
    <source>
        <dbReference type="Proteomes" id="UP000536835"/>
    </source>
</evidence>
<reference evidence="12 13" key="1">
    <citation type="submission" date="2020-05" db="EMBL/GenBank/DDBJ databases">
        <title>Parvularcula mediterraneae sp. nov., isolated from polypropylene straw from shallow seawater of the seashore of Laganas in Zakynthos island, Greece.</title>
        <authorList>
            <person name="Szabo I."/>
            <person name="Al-Omari J."/>
            <person name="Rado J."/>
            <person name="Szerdahelyi G.S."/>
        </authorList>
    </citation>
    <scope>NUCLEOTIDE SEQUENCE [LARGE SCALE GENOMIC DNA]</scope>
    <source>
        <strain evidence="12 13">ZS-1/3</strain>
    </source>
</reference>
<dbReference type="Proteomes" id="UP000536835">
    <property type="component" value="Unassembled WGS sequence"/>
</dbReference>
<dbReference type="Pfam" id="PF01593">
    <property type="entry name" value="Amino_oxidase"/>
    <property type="match status" value="1"/>
</dbReference>
<keyword evidence="4" id="KW-0285">Flavoprotein</keyword>
<evidence type="ECO:0000256" key="8">
    <source>
        <dbReference type="ARBA" id="ARBA00031986"/>
    </source>
</evidence>
<dbReference type="InterPro" id="IPR036188">
    <property type="entry name" value="FAD/NAD-bd_sf"/>
</dbReference>
<comment type="caution">
    <text evidence="12">The sequence shown here is derived from an EMBL/GenBank/DDBJ whole genome shotgun (WGS) entry which is preliminary data.</text>
</comment>
<evidence type="ECO:0000256" key="9">
    <source>
        <dbReference type="RuleBase" id="RU362075"/>
    </source>
</evidence>
<dbReference type="PANTHER" id="PTHR43734">
    <property type="entry name" value="PHYTOENE DESATURASE"/>
    <property type="match status" value="1"/>
</dbReference>
<evidence type="ECO:0000256" key="10">
    <source>
        <dbReference type="SAM" id="MobiDB-lite"/>
    </source>
</evidence>
<keyword evidence="6" id="KW-0274">FAD</keyword>
<dbReference type="InterPro" id="IPR014105">
    <property type="entry name" value="Carotenoid/retinoid_OxRdtase"/>
</dbReference>
<evidence type="ECO:0000313" key="12">
    <source>
        <dbReference type="EMBL" id="NNU15183.1"/>
    </source>
</evidence>
<evidence type="ECO:0000256" key="4">
    <source>
        <dbReference type="ARBA" id="ARBA00022630"/>
    </source>
</evidence>
<evidence type="ECO:0000256" key="2">
    <source>
        <dbReference type="ARBA" id="ARBA00004829"/>
    </source>
</evidence>
<name>A0A7Y3RJF9_9PROT</name>
<evidence type="ECO:0000256" key="3">
    <source>
        <dbReference type="ARBA" id="ARBA00006046"/>
    </source>
</evidence>
<dbReference type="GO" id="GO:0016627">
    <property type="term" value="F:oxidoreductase activity, acting on the CH-CH group of donors"/>
    <property type="evidence" value="ECO:0007669"/>
    <property type="project" value="UniProtKB-ARBA"/>
</dbReference>
<dbReference type="FunFam" id="3.50.50.60:FF:000378">
    <property type="entry name" value="Phytoene desaturase"/>
    <property type="match status" value="1"/>
</dbReference>
<protein>
    <recommendedName>
        <fullName evidence="8">Phytoene dehydrogenase</fullName>
    </recommendedName>
</protein>
<feature type="domain" description="Amine oxidase" evidence="11">
    <location>
        <begin position="34"/>
        <end position="508"/>
    </location>
</feature>
<dbReference type="RefSeq" id="WP_173196463.1">
    <property type="nucleotide sequence ID" value="NZ_JABFCX010000002.1"/>
</dbReference>
<keyword evidence="13" id="KW-1185">Reference proteome</keyword>
<comment type="pathway">
    <text evidence="2 9">Carotenoid biosynthesis.</text>
</comment>
<dbReference type="PROSITE" id="PS00982">
    <property type="entry name" value="PHYTOENE_DH"/>
    <property type="match status" value="1"/>
</dbReference>
<gene>
    <name evidence="12" type="ORF">HK107_02440</name>
</gene>
<evidence type="ECO:0000256" key="7">
    <source>
        <dbReference type="ARBA" id="ARBA00023002"/>
    </source>
</evidence>
<dbReference type="InterPro" id="IPR008150">
    <property type="entry name" value="Phytoene_DH_bac_CS"/>
</dbReference>
<evidence type="ECO:0000256" key="6">
    <source>
        <dbReference type="ARBA" id="ARBA00022827"/>
    </source>
</evidence>